<dbReference type="Gene3D" id="3.80.10.10">
    <property type="entry name" value="Ribonuclease Inhibitor"/>
    <property type="match status" value="2"/>
</dbReference>
<dbReference type="Pfam" id="PF00931">
    <property type="entry name" value="NB-ARC"/>
    <property type="match status" value="1"/>
</dbReference>
<dbReference type="InterPro" id="IPR058922">
    <property type="entry name" value="WHD_DRP"/>
</dbReference>
<dbReference type="SUPFAM" id="SSF52540">
    <property type="entry name" value="P-loop containing nucleoside triphosphate hydrolases"/>
    <property type="match status" value="1"/>
</dbReference>
<keyword evidence="3" id="KW-0677">Repeat</keyword>
<dbReference type="PRINTS" id="PR00364">
    <property type="entry name" value="DISEASERSIST"/>
</dbReference>
<accession>A0A2N9EC78</accession>
<dbReference type="Pfam" id="PF23559">
    <property type="entry name" value="WHD_DRP"/>
    <property type="match status" value="1"/>
</dbReference>
<dbReference type="GO" id="GO:0004523">
    <property type="term" value="F:RNA-DNA hybrid ribonuclease activity"/>
    <property type="evidence" value="ECO:0007669"/>
    <property type="project" value="InterPro"/>
</dbReference>
<evidence type="ECO:0000256" key="5">
    <source>
        <dbReference type="ARBA" id="ARBA00022821"/>
    </source>
</evidence>
<comment type="similarity">
    <text evidence="1">Belongs to the disease resistance NB-LRR family.</text>
</comment>
<dbReference type="FunFam" id="3.40.50.300:FF:001091">
    <property type="entry name" value="Probable disease resistance protein At1g61300"/>
    <property type="match status" value="1"/>
</dbReference>
<dbReference type="InterPro" id="IPR002182">
    <property type="entry name" value="NB-ARC"/>
</dbReference>
<proteinExistence type="inferred from homology"/>
<dbReference type="InterPro" id="IPR001611">
    <property type="entry name" value="Leu-rich_rpt"/>
</dbReference>
<feature type="domain" description="RNase H type-1" evidence="10">
    <location>
        <begin position="1939"/>
        <end position="2059"/>
    </location>
</feature>
<dbReference type="Gene3D" id="1.10.8.430">
    <property type="entry name" value="Helical domain of apoptotic protease-activating factors"/>
    <property type="match status" value="1"/>
</dbReference>
<dbReference type="InterPro" id="IPR050905">
    <property type="entry name" value="Plant_NBS-LRR"/>
</dbReference>
<evidence type="ECO:0000256" key="2">
    <source>
        <dbReference type="ARBA" id="ARBA00022614"/>
    </source>
</evidence>
<dbReference type="SUPFAM" id="SSF53098">
    <property type="entry name" value="Ribonuclease H-like"/>
    <property type="match status" value="1"/>
</dbReference>
<evidence type="ECO:0000256" key="6">
    <source>
        <dbReference type="ARBA" id="ARBA00022840"/>
    </source>
</evidence>
<dbReference type="GO" id="GO:0003676">
    <property type="term" value="F:nucleic acid binding"/>
    <property type="evidence" value="ECO:0007669"/>
    <property type="project" value="InterPro"/>
</dbReference>
<dbReference type="GO" id="GO:0006952">
    <property type="term" value="P:defense response"/>
    <property type="evidence" value="ECO:0007669"/>
    <property type="project" value="UniProtKB-KW"/>
</dbReference>
<dbReference type="Gene3D" id="3.40.50.300">
    <property type="entry name" value="P-loop containing nucleotide triphosphate hydrolases"/>
    <property type="match status" value="1"/>
</dbReference>
<dbReference type="InterPro" id="IPR042197">
    <property type="entry name" value="Apaf_helical"/>
</dbReference>
<dbReference type="PANTHER" id="PTHR33463">
    <property type="entry name" value="NB-ARC DOMAIN-CONTAINING PROTEIN-RELATED"/>
    <property type="match status" value="1"/>
</dbReference>
<feature type="domain" description="Reverse transcriptase zinc-binding" evidence="11">
    <location>
        <begin position="1741"/>
        <end position="1828"/>
    </location>
</feature>
<evidence type="ECO:0000313" key="14">
    <source>
        <dbReference type="EMBL" id="SPC72271.1"/>
    </source>
</evidence>
<dbReference type="Gene3D" id="3.30.420.10">
    <property type="entry name" value="Ribonuclease H-like superfamily/Ribonuclease H"/>
    <property type="match status" value="1"/>
</dbReference>
<dbReference type="InterPro" id="IPR027417">
    <property type="entry name" value="P-loop_NTPase"/>
</dbReference>
<gene>
    <name evidence="14" type="ORF">FSB_LOCUS153</name>
</gene>
<keyword evidence="5" id="KW-0611">Plant defense</keyword>
<evidence type="ECO:0000256" key="4">
    <source>
        <dbReference type="ARBA" id="ARBA00022741"/>
    </source>
</evidence>
<keyword evidence="2" id="KW-0433">Leucine-rich repeat</keyword>
<dbReference type="EMBL" id="OIVN01000002">
    <property type="protein sequence ID" value="SPC72271.1"/>
    <property type="molecule type" value="Genomic_DNA"/>
</dbReference>
<protein>
    <recommendedName>
        <fullName evidence="15">Reverse transcriptase domain-containing protein</fullName>
    </recommendedName>
</protein>
<dbReference type="Gene3D" id="1.10.10.10">
    <property type="entry name" value="Winged helix-like DNA-binding domain superfamily/Winged helix DNA-binding domain"/>
    <property type="match status" value="1"/>
</dbReference>
<dbReference type="InterPro" id="IPR012337">
    <property type="entry name" value="RNaseH-like_sf"/>
</dbReference>
<dbReference type="InterPro" id="IPR044730">
    <property type="entry name" value="RNase_H-like_dom_plant"/>
</dbReference>
<dbReference type="InterPro" id="IPR002156">
    <property type="entry name" value="RNaseH_domain"/>
</dbReference>
<sequence>MVVALREIQLSLNQTQKIRLNRALEKLESLSSKVNSNASVAIADSIPVTHEDGVLKGHGTLDLNGEVVATLCGVVERVNKLVYIRALRARYKPEVGDIIVGRVSEDLPMKKLGSISEMLGPIVEFGKMLWAPISEYYNYHKDAGELMKNLKRKRQKLECGKSDIELKMGAELFPGKRPKKEVQLWLQNAEMIDGEIETVEQEASRVKYSNARIGKIACKKIQEVEELMNQRGGFGDSFVVDLLVSRGDVLPVTTIVGEITAKRTLEKIWEHVLGEDFRKIGVYGMGGIGKTTLMKEINNCLLKETDRFDNVIWVTVSKASNVFKLQNDIACKLELKLSSFKDETTRAGKLNVALENRKRYVLILDDMWEAFGLEDVGIPEPTPTNGCKLILTTRSVEVCDKMDCKNIKMELLSKEESWNLFLDTMGRDVLINNPNLKATVEEVVKECARLPLAIITIARSLKNVVDSSEWMNALQELRTSMKGPDNVATTVFKRLQFSYKRLKDEKLQHCLLYCALYPEDYQIYRDELIEHLIDEGVIKRMESRQVEFYKGHTMLNKLENACLLEGGSHNDKYFVKMHDLIRDMALQIAGPKFMVEFKDFQDEEKWGKDLVKVSLMRNRMSEFPYISPRCPKLSTFLLERNFFNGSIPDSFFVHLHGLNVLDLSHTNITSLPNSVSNLANLTTLSLSWCGRLTHVPSLAKLTSLRKLDLLSSTIKEIPHGLEMLVNLRYLSFDAPYLKKMPLGILPKLTQLQVLKLNWLSDSLRNGDEIVKLKKLEYLKGRFYDINHFNTYVGSLEEFLLLSCAWGFSLPFVGSIAALRGSFLHPSSASEVVAEAVSGSSFSTVVGLASDYRGCISRDLRWRLSSFCTAGVSVGGCWWIMRTLGWNCRGICNASTVRALKALIKVYHPEIIFLCETKAGEDRMEEVKRAIGYSGKFTVSARGKSGGICMLWSNTIELKIMEFNSHLIAVKILEGMSDWHLVGFYGPPHSVRKRETWENLGAVLESIEGSWVCIGDFNMIVEEEEKEGGKPGSASAPNFMKDLIFDLGIVDLGFAGNKFTWTNKRWGKNSIRERLDRGLSNINWRLKFPKAAIYHLGAIKSDHCPVLLDTNPSESFTPRPFRFEAAWTRDFKSFEVVDKAWSEEVRGSECFKLCRKQQATKLALKRWNKEEFGFCRSRINAISNQIIEVQKRESTEDNLRIEANLQAELQEWLLRDEMVWKQKSREIWLKEGDRNSKFFHLSTIIRRRRNSIDAVRNHSGSWITEKKEINEFFLENFKQVFTEEEVDFPADLENLIQPSISIEENTELCTTPTPLEIKRALFEMASQKAPGPDGLPVIFYKTYWKTVGNSFIRAVTSFFETGKMHKEINKSLIVLIPKLRPLLHKIISPTQSAFIPGRWIAENQVIVHEILHSFKKRKLKRGMMATKLDLQKAYDRVNWRFLKVVLLKFGFDEKFVGWVIECVSSVSFELLINGGITGHFKPSRGLRQGDPLSPYLFILNQEVLSRLLEREHLDGRCTLIKAVAQSIPTYAMSTFEIPNTICNKLDASARRFWWNPKTSNGKYLAWRSWEYLCLPKGEGGLGFRKSKDFNTALIAKLAWMVASKRESLCMAMLRSKYKVRADWMRRNPIKGASPIWRAIEKSKKVIKKGACFLVGDGCAINVWMDPWIPWIEGFKPRPRDPLNPKDPMSVSTLINSSTREWRLELLLDLFDMETVAAIQKIRLPFFSRPDKLVWIKDPKGQFSAKSAYKMCQENSSSQPQDPLWKNLWKLKVHDRVKMLLWRIASNVLPTKDNLDQRLGVSDTACPLCNEAKETIIHLFLECSIAKAIWFGSCWSIRVDTLPAANCTDIVKLVLEPPNSSNDKEMKELSSLQFAHTLEAIWNLRNKVVHGEGKINLIATIKSLEKKVLEFKRIGETSESMMQSNYQTHWTPPPPGFVKINVDAAVANSRTTLAVVARNEHGNIVKAWAKEHMAGDALFAEASAFLWALQLAKNSGMQQIIVEGDAKLVVEALLKNANDVSWTIAAIISDALVLASSFSSCKFGWIKRDGNTVAHMLAKFASQSNLVVCNNELIPQVVKEACWKDFGEERVASTPPVTTGTFSRLNYFEISECRNIKKLFPPGLLLNLGNLEQILVFDCRQLEEIIGGVSDDEVEVSDDEVEEEAEEIEETGMGSNVIFPKLRVLSLLALPELKTICSSSNVIVFDSPLQQIHIDTCSKLKRLPLSLRLTNGQSSSPPSSLWIKIKKEQWELLEWDNHDTKNILEPRCRFI</sequence>
<dbReference type="InterPro" id="IPR032675">
    <property type="entry name" value="LRR_dom_sf"/>
</dbReference>
<evidence type="ECO:0000259" key="13">
    <source>
        <dbReference type="Pfam" id="PF23559"/>
    </source>
</evidence>
<dbReference type="InterPro" id="IPR057135">
    <property type="entry name" value="At4g27190-like_LRR"/>
</dbReference>
<feature type="domain" description="Disease resistance protein winged helix" evidence="13">
    <location>
        <begin position="516"/>
        <end position="585"/>
    </location>
</feature>
<dbReference type="FunFam" id="1.10.10.10:FF:000322">
    <property type="entry name" value="Probable disease resistance protein At1g63360"/>
    <property type="match status" value="1"/>
</dbReference>
<evidence type="ECO:0000256" key="3">
    <source>
        <dbReference type="ARBA" id="ARBA00022737"/>
    </source>
</evidence>
<dbReference type="CDD" id="cd06222">
    <property type="entry name" value="RNase_H_like"/>
    <property type="match status" value="1"/>
</dbReference>
<feature type="domain" description="NB-ARC" evidence="8">
    <location>
        <begin position="263"/>
        <end position="423"/>
    </location>
</feature>
<dbReference type="SUPFAM" id="SSF56219">
    <property type="entry name" value="DNase I-like"/>
    <property type="match status" value="1"/>
</dbReference>
<dbReference type="InterPro" id="IPR036397">
    <property type="entry name" value="RNaseH_sf"/>
</dbReference>
<keyword evidence="6" id="KW-0067">ATP-binding</keyword>
<dbReference type="Pfam" id="PF13456">
    <property type="entry name" value="RVT_3"/>
    <property type="match status" value="1"/>
</dbReference>
<dbReference type="PANTHER" id="PTHR33463:SF187">
    <property type="entry name" value="AND NB-ARC DOMAIN DISEASE RESISTANCE PROTEIN, PUTATIVE-RELATED"/>
    <property type="match status" value="1"/>
</dbReference>
<keyword evidence="4" id="KW-0547">Nucleotide-binding</keyword>
<dbReference type="InterPro" id="IPR036388">
    <property type="entry name" value="WH-like_DNA-bd_sf"/>
</dbReference>
<dbReference type="GO" id="GO:0005524">
    <property type="term" value="F:ATP binding"/>
    <property type="evidence" value="ECO:0007669"/>
    <property type="project" value="UniProtKB-KW"/>
</dbReference>
<dbReference type="Gene3D" id="2.40.50.100">
    <property type="match status" value="1"/>
</dbReference>
<feature type="domain" description="Reverse transcriptase" evidence="7">
    <location>
        <begin position="1374"/>
        <end position="1511"/>
    </location>
</feature>
<feature type="domain" description="Endonuclease/exonuclease/phosphatase" evidence="9">
    <location>
        <begin position="885"/>
        <end position="1086"/>
    </location>
</feature>
<dbReference type="PROSITE" id="PS51450">
    <property type="entry name" value="LRR"/>
    <property type="match status" value="1"/>
</dbReference>
<dbReference type="InterPro" id="IPR005135">
    <property type="entry name" value="Endo/exonuclease/phosphatase"/>
</dbReference>
<dbReference type="Pfam" id="PF03372">
    <property type="entry name" value="Exo_endo_phos"/>
    <property type="match status" value="1"/>
</dbReference>
<dbReference type="Pfam" id="PF13855">
    <property type="entry name" value="LRR_8"/>
    <property type="match status" value="1"/>
</dbReference>
<reference evidence="14" key="1">
    <citation type="submission" date="2018-02" db="EMBL/GenBank/DDBJ databases">
        <authorList>
            <person name="Cohen D.B."/>
            <person name="Kent A.D."/>
        </authorList>
    </citation>
    <scope>NUCLEOTIDE SEQUENCE</scope>
</reference>
<evidence type="ECO:0000259" key="7">
    <source>
        <dbReference type="Pfam" id="PF00078"/>
    </source>
</evidence>
<dbReference type="SUPFAM" id="SSF52058">
    <property type="entry name" value="L domain-like"/>
    <property type="match status" value="1"/>
</dbReference>
<feature type="domain" description="Disease resistance protein At4g27190-like leucine-rich repeats" evidence="12">
    <location>
        <begin position="2091"/>
        <end position="2221"/>
    </location>
</feature>
<dbReference type="InterPro" id="IPR036691">
    <property type="entry name" value="Endo/exonu/phosph_ase_sf"/>
</dbReference>
<dbReference type="GO" id="GO:0043531">
    <property type="term" value="F:ADP binding"/>
    <property type="evidence" value="ECO:0007669"/>
    <property type="project" value="InterPro"/>
</dbReference>
<evidence type="ECO:0000259" key="12">
    <source>
        <dbReference type="Pfam" id="PF23247"/>
    </source>
</evidence>
<evidence type="ECO:0000259" key="10">
    <source>
        <dbReference type="Pfam" id="PF13456"/>
    </source>
</evidence>
<organism evidence="14">
    <name type="scientific">Fagus sylvatica</name>
    <name type="common">Beechnut</name>
    <dbReference type="NCBI Taxonomy" id="28930"/>
    <lineage>
        <taxon>Eukaryota</taxon>
        <taxon>Viridiplantae</taxon>
        <taxon>Streptophyta</taxon>
        <taxon>Embryophyta</taxon>
        <taxon>Tracheophyta</taxon>
        <taxon>Spermatophyta</taxon>
        <taxon>Magnoliopsida</taxon>
        <taxon>eudicotyledons</taxon>
        <taxon>Gunneridae</taxon>
        <taxon>Pentapetalae</taxon>
        <taxon>rosids</taxon>
        <taxon>fabids</taxon>
        <taxon>Fagales</taxon>
        <taxon>Fagaceae</taxon>
        <taxon>Fagus</taxon>
    </lineage>
</organism>
<evidence type="ECO:0000259" key="9">
    <source>
        <dbReference type="Pfam" id="PF03372"/>
    </source>
</evidence>
<dbReference type="InterPro" id="IPR026960">
    <property type="entry name" value="RVT-Znf"/>
</dbReference>
<evidence type="ECO:0000259" key="11">
    <source>
        <dbReference type="Pfam" id="PF13966"/>
    </source>
</evidence>
<dbReference type="Pfam" id="PF00078">
    <property type="entry name" value="RVT_1"/>
    <property type="match status" value="1"/>
</dbReference>
<evidence type="ECO:0008006" key="15">
    <source>
        <dbReference type="Google" id="ProtNLM"/>
    </source>
</evidence>
<dbReference type="Gene3D" id="3.60.10.10">
    <property type="entry name" value="Endonuclease/exonuclease/phosphatase"/>
    <property type="match status" value="1"/>
</dbReference>
<name>A0A2N9EC78_FAGSY</name>
<dbReference type="InterPro" id="IPR000477">
    <property type="entry name" value="RT_dom"/>
</dbReference>
<evidence type="ECO:0000256" key="1">
    <source>
        <dbReference type="ARBA" id="ARBA00008894"/>
    </source>
</evidence>
<evidence type="ECO:0000259" key="8">
    <source>
        <dbReference type="Pfam" id="PF00931"/>
    </source>
</evidence>
<dbReference type="Pfam" id="PF13966">
    <property type="entry name" value="zf-RVT"/>
    <property type="match status" value="1"/>
</dbReference>
<dbReference type="Pfam" id="PF23247">
    <property type="entry name" value="LRR_RPS2"/>
    <property type="match status" value="1"/>
</dbReference>